<evidence type="ECO:0000256" key="4">
    <source>
        <dbReference type="ARBA" id="ARBA00023136"/>
    </source>
</evidence>
<dbReference type="Pfam" id="PF09685">
    <property type="entry name" value="MamF_MmsF"/>
    <property type="match status" value="1"/>
</dbReference>
<protein>
    <submittedName>
        <fullName evidence="6">DUF4870 domain-containing protein</fullName>
    </submittedName>
</protein>
<comment type="subcellular location">
    <subcellularLocation>
        <location evidence="1">Membrane</location>
        <topology evidence="1">Multi-pass membrane protein</topology>
    </subcellularLocation>
</comment>
<sequence>MTDSIPKHERNLSAVIHGATLGRFFVPFGQFLLPLVFWLPNRNQYPFVDYHGRQALNFQISMALYHLLLGLVSVPFFLGFFPNVLEWNSFEWGHWNGFWPFRFHFNTHFSDVPGLWLPLGLAGLLQLGLYGFNIAYTLLATIKASEGTYFKYPVTISFLK</sequence>
<keyword evidence="2 5" id="KW-0812">Transmembrane</keyword>
<feature type="transmembrane region" description="Helical" evidence="5">
    <location>
        <begin position="115"/>
        <end position="139"/>
    </location>
</feature>
<feature type="transmembrane region" description="Helical" evidence="5">
    <location>
        <begin position="60"/>
        <end position="81"/>
    </location>
</feature>
<name>A0ABT1AZA2_9FLAO</name>
<comment type="caution">
    <text evidence="6">The sequence shown here is derived from an EMBL/GenBank/DDBJ whole genome shotgun (WGS) entry which is preliminary data.</text>
</comment>
<evidence type="ECO:0000256" key="1">
    <source>
        <dbReference type="ARBA" id="ARBA00004141"/>
    </source>
</evidence>
<evidence type="ECO:0000313" key="6">
    <source>
        <dbReference type="EMBL" id="MCO5725373.1"/>
    </source>
</evidence>
<keyword evidence="3 5" id="KW-1133">Transmembrane helix</keyword>
<evidence type="ECO:0000256" key="3">
    <source>
        <dbReference type="ARBA" id="ARBA00022989"/>
    </source>
</evidence>
<gene>
    <name evidence="6" type="ORF">NG653_10930</name>
</gene>
<reference evidence="6 7" key="1">
    <citation type="submission" date="2022-06" db="EMBL/GenBank/DDBJ databases">
        <authorList>
            <person name="Xuan X."/>
        </authorList>
    </citation>
    <scope>NUCLEOTIDE SEQUENCE [LARGE SCALE GENOMIC DNA]</scope>
    <source>
        <strain evidence="6 7">2V75</strain>
    </source>
</reference>
<organism evidence="6 7">
    <name type="scientific">Robiginitalea marina</name>
    <dbReference type="NCBI Taxonomy" id="2954105"/>
    <lineage>
        <taxon>Bacteria</taxon>
        <taxon>Pseudomonadati</taxon>
        <taxon>Bacteroidota</taxon>
        <taxon>Flavobacteriia</taxon>
        <taxon>Flavobacteriales</taxon>
        <taxon>Flavobacteriaceae</taxon>
        <taxon>Robiginitalea</taxon>
    </lineage>
</organism>
<dbReference type="Proteomes" id="UP001206312">
    <property type="component" value="Unassembled WGS sequence"/>
</dbReference>
<evidence type="ECO:0000313" key="7">
    <source>
        <dbReference type="Proteomes" id="UP001206312"/>
    </source>
</evidence>
<dbReference type="InterPro" id="IPR019109">
    <property type="entry name" value="MamF_MmsF"/>
</dbReference>
<dbReference type="RefSeq" id="WP_252741741.1">
    <property type="nucleotide sequence ID" value="NZ_JAMXIB010000008.1"/>
</dbReference>
<accession>A0ABT1AZA2</accession>
<keyword evidence="7" id="KW-1185">Reference proteome</keyword>
<keyword evidence="4 5" id="KW-0472">Membrane</keyword>
<proteinExistence type="predicted"/>
<feature type="transmembrane region" description="Helical" evidence="5">
    <location>
        <begin position="20"/>
        <end position="39"/>
    </location>
</feature>
<evidence type="ECO:0000256" key="2">
    <source>
        <dbReference type="ARBA" id="ARBA00022692"/>
    </source>
</evidence>
<evidence type="ECO:0000256" key="5">
    <source>
        <dbReference type="SAM" id="Phobius"/>
    </source>
</evidence>
<dbReference type="EMBL" id="JAMXIB010000008">
    <property type="protein sequence ID" value="MCO5725373.1"/>
    <property type="molecule type" value="Genomic_DNA"/>
</dbReference>